<name>A0AAW0U4R7_SCYPA</name>
<proteinExistence type="inferred from homology"/>
<evidence type="ECO:0000256" key="1">
    <source>
        <dbReference type="ARBA" id="ARBA00008853"/>
    </source>
</evidence>
<dbReference type="GO" id="GO:0019853">
    <property type="term" value="P:L-ascorbic acid biosynthetic process"/>
    <property type="evidence" value="ECO:0007669"/>
    <property type="project" value="TreeGrafter"/>
</dbReference>
<dbReference type="AlphaFoldDB" id="A0AAW0U4R7"/>
<evidence type="ECO:0000313" key="6">
    <source>
        <dbReference type="Proteomes" id="UP001487740"/>
    </source>
</evidence>
<evidence type="ECO:0000256" key="3">
    <source>
        <dbReference type="PIRSR" id="PIRSR605511-2"/>
    </source>
</evidence>
<gene>
    <name evidence="5" type="ORF">O3P69_006068</name>
</gene>
<feature type="binding site" evidence="3">
    <location>
        <position position="164"/>
    </location>
    <ligand>
        <name>a divalent metal cation</name>
        <dbReference type="ChEBI" id="CHEBI:60240"/>
    </ligand>
</feature>
<dbReference type="GO" id="GO:0005509">
    <property type="term" value="F:calcium ion binding"/>
    <property type="evidence" value="ECO:0007669"/>
    <property type="project" value="TreeGrafter"/>
</dbReference>
<dbReference type="InterPro" id="IPR013658">
    <property type="entry name" value="SGL"/>
</dbReference>
<feature type="binding site" evidence="3">
    <location>
        <position position="216"/>
    </location>
    <ligand>
        <name>a divalent metal cation</name>
        <dbReference type="ChEBI" id="CHEBI:60240"/>
    </ligand>
</feature>
<comment type="similarity">
    <text evidence="1">Belongs to the SMP-30/CGR1 family.</text>
</comment>
<dbReference type="Pfam" id="PF08450">
    <property type="entry name" value="SGL"/>
    <property type="match status" value="1"/>
</dbReference>
<dbReference type="Proteomes" id="UP001487740">
    <property type="component" value="Unassembled WGS sequence"/>
</dbReference>
<dbReference type="Gene3D" id="2.120.10.30">
    <property type="entry name" value="TolB, C-terminal domain"/>
    <property type="match status" value="1"/>
</dbReference>
<evidence type="ECO:0000259" key="4">
    <source>
        <dbReference type="Pfam" id="PF08450"/>
    </source>
</evidence>
<feature type="binding site" evidence="3">
    <location>
        <position position="112"/>
    </location>
    <ligand>
        <name>substrate</name>
    </ligand>
</feature>
<dbReference type="InterPro" id="IPR011042">
    <property type="entry name" value="6-blade_b-propeller_TolB-like"/>
</dbReference>
<accession>A0AAW0U4R7</accession>
<evidence type="ECO:0000313" key="5">
    <source>
        <dbReference type="EMBL" id="KAK8395054.1"/>
    </source>
</evidence>
<keyword evidence="3" id="KW-0862">Zinc</keyword>
<organism evidence="5 6">
    <name type="scientific">Scylla paramamosain</name>
    <name type="common">Mud crab</name>
    <dbReference type="NCBI Taxonomy" id="85552"/>
    <lineage>
        <taxon>Eukaryota</taxon>
        <taxon>Metazoa</taxon>
        <taxon>Ecdysozoa</taxon>
        <taxon>Arthropoda</taxon>
        <taxon>Crustacea</taxon>
        <taxon>Multicrustacea</taxon>
        <taxon>Malacostraca</taxon>
        <taxon>Eumalacostraca</taxon>
        <taxon>Eucarida</taxon>
        <taxon>Decapoda</taxon>
        <taxon>Pleocyemata</taxon>
        <taxon>Brachyura</taxon>
        <taxon>Eubrachyura</taxon>
        <taxon>Portunoidea</taxon>
        <taxon>Portunidae</taxon>
        <taxon>Portuninae</taxon>
        <taxon>Scylla</taxon>
    </lineage>
</organism>
<feature type="binding site" evidence="3">
    <location>
        <position position="17"/>
    </location>
    <ligand>
        <name>a divalent metal cation</name>
        <dbReference type="ChEBI" id="CHEBI:60240"/>
    </ligand>
</feature>
<dbReference type="GO" id="GO:0004341">
    <property type="term" value="F:gluconolactonase activity"/>
    <property type="evidence" value="ECO:0007669"/>
    <property type="project" value="TreeGrafter"/>
</dbReference>
<dbReference type="InterPro" id="IPR005511">
    <property type="entry name" value="SMP-30"/>
</dbReference>
<feature type="active site" description="Proton donor/acceptor" evidence="2">
    <location>
        <position position="216"/>
    </location>
</feature>
<dbReference type="PANTHER" id="PTHR10907:SF47">
    <property type="entry name" value="REGUCALCIN"/>
    <property type="match status" value="1"/>
</dbReference>
<keyword evidence="6" id="KW-1185">Reference proteome</keyword>
<comment type="cofactor">
    <cofactor evidence="3">
        <name>Zn(2+)</name>
        <dbReference type="ChEBI" id="CHEBI:29105"/>
    </cofactor>
    <text evidence="3">Binds 1 divalent metal cation per subunit.</text>
</comment>
<protein>
    <recommendedName>
        <fullName evidence="4">SMP-30/Gluconolactonase/LRE-like region domain-containing protein</fullName>
    </recommendedName>
</protein>
<comment type="caution">
    <text evidence="5">The sequence shown here is derived from an EMBL/GenBank/DDBJ whole genome shotgun (WGS) entry which is preliminary data.</text>
</comment>
<dbReference type="PANTHER" id="PTHR10907">
    <property type="entry name" value="REGUCALCIN"/>
    <property type="match status" value="1"/>
</dbReference>
<dbReference type="PRINTS" id="PR01790">
    <property type="entry name" value="SMP30FAMILY"/>
</dbReference>
<evidence type="ECO:0000256" key="2">
    <source>
        <dbReference type="PIRSR" id="PIRSR605511-1"/>
    </source>
</evidence>
<feature type="domain" description="SMP-30/Gluconolactonase/LRE-like region" evidence="4">
    <location>
        <begin position="15"/>
        <end position="275"/>
    </location>
</feature>
<dbReference type="EMBL" id="JARAKH010000018">
    <property type="protein sequence ID" value="KAK8395054.1"/>
    <property type="molecule type" value="Genomic_DNA"/>
</dbReference>
<sequence length="322" mass="35647">MGECVQQLPLPCLELGEGPHWVEQQQALLVVDVKNKTLIKHYVSSGRTQNLHIDGVREDVVVTMAIPVEGEEDLWVVGLGNTLSVVRWAESDPDDHTAKATIIHATNDYQFNDAKCDPQGRLWIGTMSKLDDQLDPINPKSCFLYKYDNQLDLTTWAKDATLSNGMAWSSDKKHFYFADSFDRCVYHFDYDDAEGTVSGQRVLLDFETAGLTGVPDGMTIDQDDNLWLACFFASKVVCVDPRQQKVVRSVPVPAKSVTSVCWGGKDYGTLYVTSGTIKMTEEERAASPSAGGTFAVTGLGTRGRPPMTFKPDLTKLRAKLTQ</sequence>
<keyword evidence="3" id="KW-0479">Metal-binding</keyword>
<dbReference type="SUPFAM" id="SSF63829">
    <property type="entry name" value="Calcium-dependent phosphotriesterase"/>
    <property type="match status" value="1"/>
</dbReference>
<reference evidence="5 6" key="1">
    <citation type="submission" date="2023-03" db="EMBL/GenBank/DDBJ databases">
        <title>High-quality genome of Scylla paramamosain provides insights in environmental adaptation.</title>
        <authorList>
            <person name="Zhang L."/>
        </authorList>
    </citation>
    <scope>NUCLEOTIDE SEQUENCE [LARGE SCALE GENOMIC DNA]</scope>
    <source>
        <strain evidence="5">LZ_2023a</strain>
        <tissue evidence="5">Muscle</tissue>
    </source>
</reference>